<proteinExistence type="predicted"/>
<dbReference type="Gene3D" id="2.60.120.10">
    <property type="entry name" value="Jelly Rolls"/>
    <property type="match status" value="1"/>
</dbReference>
<dbReference type="PANTHER" id="PTHR37943">
    <property type="entry name" value="PROTEIN VES"/>
    <property type="match status" value="1"/>
</dbReference>
<dbReference type="Proteomes" id="UP001150055">
    <property type="component" value="Unassembled WGS sequence"/>
</dbReference>
<dbReference type="InterPro" id="IPR014710">
    <property type="entry name" value="RmlC-like_jellyroll"/>
</dbReference>
<evidence type="ECO:0000313" key="1">
    <source>
        <dbReference type="EMBL" id="MDD9319321.1"/>
    </source>
</evidence>
<dbReference type="Pfam" id="PF05962">
    <property type="entry name" value="HutD"/>
    <property type="match status" value="1"/>
</dbReference>
<dbReference type="SUPFAM" id="SSF51182">
    <property type="entry name" value="RmlC-like cupins"/>
    <property type="match status" value="1"/>
</dbReference>
<evidence type="ECO:0000313" key="2">
    <source>
        <dbReference type="Proteomes" id="UP001150055"/>
    </source>
</evidence>
<organism evidence="1 2">
    <name type="scientific">Acinetobacter lactucae</name>
    <dbReference type="NCBI Taxonomy" id="1785128"/>
    <lineage>
        <taxon>Bacteria</taxon>
        <taxon>Pseudomonadati</taxon>
        <taxon>Pseudomonadota</taxon>
        <taxon>Gammaproteobacteria</taxon>
        <taxon>Moraxellales</taxon>
        <taxon>Moraxellaceae</taxon>
        <taxon>Acinetobacter</taxon>
        <taxon>Acinetobacter calcoaceticus/baumannii complex</taxon>
    </lineage>
</organism>
<sequence length="191" mass="21482">MIELIKTDQYTKMLWKNGAGFTLEIARSQGEADFEWRISMADVTTSGPFSLFPNKQRIISVLDGQGMILHVDDLAAKKLNQGEILAFSGESQVQSELVDGAIRDLNLIYDPAKFYARFQWLNEAAEQTFISSANLIFIFNQGGETQVNMDDHSVQLATHETLKIEKNTGVTSVHFTQTQAKSCYVIELIQR</sequence>
<dbReference type="InterPro" id="IPR010282">
    <property type="entry name" value="Uncharacterised_HutD/Ves"/>
</dbReference>
<gene>
    <name evidence="1" type="ORF">M0O54_04150</name>
</gene>
<reference evidence="1" key="1">
    <citation type="submission" date="2022-12" db="EMBL/GenBank/DDBJ databases">
        <title>Acinetobacter lactucae: Emerging opportunistic pathogenic species of genus Acinetobacter isolated from immunocompromised patients in clinical settings of India.</title>
        <authorList>
            <person name="Amar A.K."/>
            <person name="Sawant A.R."/>
            <person name="Meera M."/>
            <person name="Tomar A."/>
            <person name="Sistla S."/>
            <person name="Prashanth K."/>
        </authorList>
    </citation>
    <scope>NUCLEOTIDE SEQUENCE</scope>
    <source>
        <strain evidence="1">PKAL1828C</strain>
    </source>
</reference>
<dbReference type="AlphaFoldDB" id="A0AB35K1G9"/>
<dbReference type="CDD" id="cd20490">
    <property type="entry name" value="cupin_HutD_C"/>
    <property type="match status" value="1"/>
</dbReference>
<accession>A0AB35K1G9</accession>
<dbReference type="PANTHER" id="PTHR37943:SF1">
    <property type="entry name" value="PROTEIN VES"/>
    <property type="match status" value="1"/>
</dbReference>
<dbReference type="EMBL" id="JALNTG010000012">
    <property type="protein sequence ID" value="MDD9319321.1"/>
    <property type="molecule type" value="Genomic_DNA"/>
</dbReference>
<protein>
    <submittedName>
        <fullName evidence="1">HutD family protein</fullName>
    </submittedName>
</protein>
<comment type="caution">
    <text evidence="1">The sequence shown here is derived from an EMBL/GenBank/DDBJ whole genome shotgun (WGS) entry which is preliminary data.</text>
</comment>
<name>A0AB35K1G9_9GAMM</name>
<dbReference type="RefSeq" id="WP_274566943.1">
    <property type="nucleotide sequence ID" value="NZ_JALNTF010000005.1"/>
</dbReference>
<dbReference type="InterPro" id="IPR011051">
    <property type="entry name" value="RmlC_Cupin_sf"/>
</dbReference>
<dbReference type="CDD" id="cd20293">
    <property type="entry name" value="cupin_HutD_N"/>
    <property type="match status" value="1"/>
</dbReference>